<keyword evidence="5 10" id="KW-0812">Transmembrane</keyword>
<feature type="transmembrane region" description="Helical" evidence="10">
    <location>
        <begin position="50"/>
        <end position="68"/>
    </location>
</feature>
<proteinExistence type="inferred from homology"/>
<sequence length="75" mass="7472">MGSMLGLKAFVAAVLGGIGSLPGAMLGGFVIGMAEALVSAAGLSVWKDGVVFAILIIVLLVKPTGLMGKPMTEKV</sequence>
<dbReference type="GO" id="GO:1903806">
    <property type="term" value="P:L-isoleucine import across plasma membrane"/>
    <property type="evidence" value="ECO:0007669"/>
    <property type="project" value="TreeGrafter"/>
</dbReference>
<dbReference type="GO" id="GO:0015188">
    <property type="term" value="F:L-isoleucine transmembrane transporter activity"/>
    <property type="evidence" value="ECO:0007669"/>
    <property type="project" value="TreeGrafter"/>
</dbReference>
<dbReference type="InterPro" id="IPR052157">
    <property type="entry name" value="BCAA_transport_permease"/>
</dbReference>
<keyword evidence="2" id="KW-0813">Transport</keyword>
<evidence type="ECO:0000256" key="3">
    <source>
        <dbReference type="ARBA" id="ARBA00022475"/>
    </source>
</evidence>
<accession>A0A645ECQ8</accession>
<comment type="similarity">
    <text evidence="9">Belongs to the binding-protein-dependent transport system permease family. LivHM subfamily.</text>
</comment>
<dbReference type="GO" id="GO:0015192">
    <property type="term" value="F:L-phenylalanine transmembrane transporter activity"/>
    <property type="evidence" value="ECO:0007669"/>
    <property type="project" value="TreeGrafter"/>
</dbReference>
<dbReference type="GO" id="GO:0042941">
    <property type="term" value="P:D-alanine transmembrane transport"/>
    <property type="evidence" value="ECO:0007669"/>
    <property type="project" value="TreeGrafter"/>
</dbReference>
<evidence type="ECO:0000256" key="8">
    <source>
        <dbReference type="ARBA" id="ARBA00023136"/>
    </source>
</evidence>
<keyword evidence="3" id="KW-1003">Cell membrane</keyword>
<dbReference type="GO" id="GO:0005886">
    <property type="term" value="C:plasma membrane"/>
    <property type="evidence" value="ECO:0007669"/>
    <property type="project" value="UniProtKB-SubCell"/>
</dbReference>
<dbReference type="PANTHER" id="PTHR11795:SF371">
    <property type="entry name" value="HIGH-AFFINITY BRANCHED-CHAIN AMINO ACID TRANSPORT SYSTEM PERMEASE PROTEIN LIVH"/>
    <property type="match status" value="1"/>
</dbReference>
<organism evidence="11">
    <name type="scientific">bioreactor metagenome</name>
    <dbReference type="NCBI Taxonomy" id="1076179"/>
    <lineage>
        <taxon>unclassified sequences</taxon>
        <taxon>metagenomes</taxon>
        <taxon>ecological metagenomes</taxon>
    </lineage>
</organism>
<dbReference type="InterPro" id="IPR001851">
    <property type="entry name" value="ABC_transp_permease"/>
</dbReference>
<gene>
    <name evidence="11" type="primary">livH_78</name>
    <name evidence="11" type="ORF">SDC9_145731</name>
</gene>
<dbReference type="Pfam" id="PF02653">
    <property type="entry name" value="BPD_transp_2"/>
    <property type="match status" value="1"/>
</dbReference>
<evidence type="ECO:0000256" key="2">
    <source>
        <dbReference type="ARBA" id="ARBA00022448"/>
    </source>
</evidence>
<keyword evidence="7 10" id="KW-1133">Transmembrane helix</keyword>
<evidence type="ECO:0000313" key="11">
    <source>
        <dbReference type="EMBL" id="MPM98543.1"/>
    </source>
</evidence>
<evidence type="ECO:0000256" key="9">
    <source>
        <dbReference type="ARBA" id="ARBA00037998"/>
    </source>
</evidence>
<dbReference type="PANTHER" id="PTHR11795">
    <property type="entry name" value="BRANCHED-CHAIN AMINO ACID TRANSPORT SYSTEM PERMEASE PROTEIN LIVH"/>
    <property type="match status" value="1"/>
</dbReference>
<evidence type="ECO:0000256" key="10">
    <source>
        <dbReference type="SAM" id="Phobius"/>
    </source>
</evidence>
<keyword evidence="4" id="KW-0997">Cell inner membrane</keyword>
<name>A0A645ECQ8_9ZZZZ</name>
<comment type="subcellular location">
    <subcellularLocation>
        <location evidence="1">Cell membrane</location>
        <topology evidence="1">Multi-pass membrane protein</topology>
    </subcellularLocation>
</comment>
<dbReference type="AlphaFoldDB" id="A0A645ECQ8"/>
<dbReference type="GO" id="GO:0015190">
    <property type="term" value="F:L-leucine transmembrane transporter activity"/>
    <property type="evidence" value="ECO:0007669"/>
    <property type="project" value="TreeGrafter"/>
</dbReference>
<dbReference type="EMBL" id="VSSQ01044696">
    <property type="protein sequence ID" value="MPM98543.1"/>
    <property type="molecule type" value="Genomic_DNA"/>
</dbReference>
<comment type="caution">
    <text evidence="11">The sequence shown here is derived from an EMBL/GenBank/DDBJ whole genome shotgun (WGS) entry which is preliminary data.</text>
</comment>
<evidence type="ECO:0000256" key="6">
    <source>
        <dbReference type="ARBA" id="ARBA00022970"/>
    </source>
</evidence>
<protein>
    <submittedName>
        <fullName evidence="11">High-affinity branched-chain amino acid transport system permease protein LivH</fullName>
    </submittedName>
</protein>
<keyword evidence="8 10" id="KW-0472">Membrane</keyword>
<keyword evidence="6" id="KW-0029">Amino-acid transport</keyword>
<reference evidence="11" key="1">
    <citation type="submission" date="2019-08" db="EMBL/GenBank/DDBJ databases">
        <authorList>
            <person name="Kucharzyk K."/>
            <person name="Murdoch R.W."/>
            <person name="Higgins S."/>
            <person name="Loffler F."/>
        </authorList>
    </citation>
    <scope>NUCLEOTIDE SEQUENCE</scope>
</reference>
<dbReference type="GO" id="GO:0005304">
    <property type="term" value="F:L-valine transmembrane transporter activity"/>
    <property type="evidence" value="ECO:0007669"/>
    <property type="project" value="TreeGrafter"/>
</dbReference>
<evidence type="ECO:0000256" key="5">
    <source>
        <dbReference type="ARBA" id="ARBA00022692"/>
    </source>
</evidence>
<evidence type="ECO:0000256" key="7">
    <source>
        <dbReference type="ARBA" id="ARBA00022989"/>
    </source>
</evidence>
<evidence type="ECO:0000256" key="1">
    <source>
        <dbReference type="ARBA" id="ARBA00004651"/>
    </source>
</evidence>
<dbReference type="GO" id="GO:0015808">
    <property type="term" value="P:L-alanine transport"/>
    <property type="evidence" value="ECO:0007669"/>
    <property type="project" value="TreeGrafter"/>
</dbReference>
<evidence type="ECO:0000256" key="4">
    <source>
        <dbReference type="ARBA" id="ARBA00022519"/>
    </source>
</evidence>